<keyword evidence="2" id="KW-0560">Oxidoreductase</keyword>
<dbReference type="Pfam" id="PF03992">
    <property type="entry name" value="ABM"/>
    <property type="match status" value="1"/>
</dbReference>
<dbReference type="OrthoDB" id="1120859at2"/>
<keyword evidence="2" id="KW-0503">Monooxygenase</keyword>
<dbReference type="Gene3D" id="3.30.70.100">
    <property type="match status" value="1"/>
</dbReference>
<gene>
    <name evidence="2" type="ORF">EZE20_13535</name>
</gene>
<feature type="domain" description="ABM" evidence="1">
    <location>
        <begin position="2"/>
        <end position="94"/>
    </location>
</feature>
<name>A0A4R4KCM5_9BACT</name>
<evidence type="ECO:0000313" key="2">
    <source>
        <dbReference type="EMBL" id="TDB64231.1"/>
    </source>
</evidence>
<dbReference type="GO" id="GO:0004497">
    <property type="term" value="F:monooxygenase activity"/>
    <property type="evidence" value="ECO:0007669"/>
    <property type="project" value="UniProtKB-KW"/>
</dbReference>
<accession>A0A4R4KCM5</accession>
<dbReference type="PANTHER" id="PTHR33336">
    <property type="entry name" value="QUINOL MONOOXYGENASE YGIN-RELATED"/>
    <property type="match status" value="1"/>
</dbReference>
<evidence type="ECO:0000259" key="1">
    <source>
        <dbReference type="PROSITE" id="PS51725"/>
    </source>
</evidence>
<evidence type="ECO:0000313" key="3">
    <source>
        <dbReference type="Proteomes" id="UP000295706"/>
    </source>
</evidence>
<dbReference type="PANTHER" id="PTHR33336:SF15">
    <property type="entry name" value="ABM DOMAIN-CONTAINING PROTEIN"/>
    <property type="match status" value="1"/>
</dbReference>
<dbReference type="PROSITE" id="PS51725">
    <property type="entry name" value="ABM"/>
    <property type="match status" value="1"/>
</dbReference>
<dbReference type="InterPro" id="IPR050744">
    <property type="entry name" value="AI-2_Isomerase_LsrG"/>
</dbReference>
<protein>
    <submittedName>
        <fullName evidence="2">Antibiotic biosynthesis monooxygenase</fullName>
    </submittedName>
</protein>
<dbReference type="SUPFAM" id="SSF54909">
    <property type="entry name" value="Dimeric alpha+beta barrel"/>
    <property type="match status" value="1"/>
</dbReference>
<organism evidence="2 3">
    <name type="scientific">Arundinibacter roseus</name>
    <dbReference type="NCBI Taxonomy" id="2070510"/>
    <lineage>
        <taxon>Bacteria</taxon>
        <taxon>Pseudomonadati</taxon>
        <taxon>Bacteroidota</taxon>
        <taxon>Cytophagia</taxon>
        <taxon>Cytophagales</taxon>
        <taxon>Spirosomataceae</taxon>
        <taxon>Arundinibacter</taxon>
    </lineage>
</organism>
<dbReference type="EMBL" id="SMJU01000008">
    <property type="protein sequence ID" value="TDB64231.1"/>
    <property type="molecule type" value="Genomic_DNA"/>
</dbReference>
<dbReference type="Proteomes" id="UP000295706">
    <property type="component" value="Unassembled WGS sequence"/>
</dbReference>
<dbReference type="AlphaFoldDB" id="A0A4R4KCM5"/>
<dbReference type="InterPro" id="IPR007138">
    <property type="entry name" value="ABM_dom"/>
</dbReference>
<reference evidence="2 3" key="1">
    <citation type="submission" date="2019-02" db="EMBL/GenBank/DDBJ databases">
        <title>Arundinibacter roseus gen. nov., sp. nov., a new member of the family Cytophagaceae.</title>
        <authorList>
            <person name="Szuroczki S."/>
            <person name="Khayer B."/>
            <person name="Sproer C."/>
            <person name="Toumi M."/>
            <person name="Szabo A."/>
            <person name="Felfoldi T."/>
            <person name="Schumann P."/>
            <person name="Toth E."/>
        </authorList>
    </citation>
    <scope>NUCLEOTIDE SEQUENCE [LARGE SCALE GENOMIC DNA]</scope>
    <source>
        <strain evidence="2 3">DMA-k-7a</strain>
    </source>
</reference>
<comment type="caution">
    <text evidence="2">The sequence shown here is derived from an EMBL/GenBank/DDBJ whole genome shotgun (WGS) entry which is preliminary data.</text>
</comment>
<proteinExistence type="predicted"/>
<keyword evidence="3" id="KW-1185">Reference proteome</keyword>
<sequence length="94" mass="11533">MLIRIVRMTFQPEKMEEFQRIFEASKEQIRNQEGCLHLELWQDIHQRNVFVTHSHWQSEEHLNAYRNSELFRTTWQKTKVLFTEKPLVFSAEKV</sequence>
<dbReference type="InterPro" id="IPR011008">
    <property type="entry name" value="Dimeric_a/b-barrel"/>
</dbReference>